<evidence type="ECO:0000256" key="1">
    <source>
        <dbReference type="SAM" id="SignalP"/>
    </source>
</evidence>
<name>A0A167U093_9FLAO</name>
<proteinExistence type="predicted"/>
<dbReference type="EMBL" id="LVJE01000048">
    <property type="protein sequence ID" value="OAB25127.1"/>
    <property type="molecule type" value="Genomic_DNA"/>
</dbReference>
<comment type="caution">
    <text evidence="2">The sequence shown here is derived from an EMBL/GenBank/DDBJ whole genome shotgun (WGS) entry which is preliminary data.</text>
</comment>
<gene>
    <name evidence="2" type="ORF">FBFR_15710</name>
</gene>
<dbReference type="Proteomes" id="UP000077164">
    <property type="component" value="Unassembled WGS sequence"/>
</dbReference>
<evidence type="ECO:0000313" key="2">
    <source>
        <dbReference type="EMBL" id="OAB25127.1"/>
    </source>
</evidence>
<dbReference type="RefSeq" id="WP_066082990.1">
    <property type="nucleotide sequence ID" value="NZ_FRDK01000001.1"/>
</dbReference>
<evidence type="ECO:0000313" key="3">
    <source>
        <dbReference type="Proteomes" id="UP000077164"/>
    </source>
</evidence>
<feature type="signal peptide" evidence="1">
    <location>
        <begin position="1"/>
        <end position="20"/>
    </location>
</feature>
<keyword evidence="1" id="KW-0732">Signal</keyword>
<sequence>MKKLLFTAIAVIAFSGLAMANNETKTTSAIVNLQFEKEEKTKTNTLEEKDVWFCYKISESSSYNFMTKETTVTTTYQCTWYDLSPALTAE</sequence>
<dbReference type="OrthoDB" id="1369542at2"/>
<dbReference type="AlphaFoldDB" id="A0A167U093"/>
<accession>A0A167U093</accession>
<keyword evidence="3" id="KW-1185">Reference proteome</keyword>
<reference evidence="2 3" key="1">
    <citation type="submission" date="2016-03" db="EMBL/GenBank/DDBJ databases">
        <title>Draft genome sequence of Flavobacterium fryxellicola DSM 16209.</title>
        <authorList>
            <person name="Shin S.-K."/>
            <person name="Yi H."/>
        </authorList>
    </citation>
    <scope>NUCLEOTIDE SEQUENCE [LARGE SCALE GENOMIC DNA]</scope>
    <source>
        <strain evidence="2 3">DSM 16209</strain>
    </source>
</reference>
<protein>
    <submittedName>
        <fullName evidence="2">Uncharacterized protein</fullName>
    </submittedName>
</protein>
<organism evidence="2 3">
    <name type="scientific">Flavobacterium fryxellicola</name>
    <dbReference type="NCBI Taxonomy" id="249352"/>
    <lineage>
        <taxon>Bacteria</taxon>
        <taxon>Pseudomonadati</taxon>
        <taxon>Bacteroidota</taxon>
        <taxon>Flavobacteriia</taxon>
        <taxon>Flavobacteriales</taxon>
        <taxon>Flavobacteriaceae</taxon>
        <taxon>Flavobacterium</taxon>
    </lineage>
</organism>
<feature type="chain" id="PRO_5007892763" evidence="1">
    <location>
        <begin position="21"/>
        <end position="90"/>
    </location>
</feature>